<protein>
    <submittedName>
        <fullName evidence="1">Uncharacterized protein</fullName>
    </submittedName>
</protein>
<gene>
    <name evidence="1" type="ORF">SAMN05216302_10014</name>
</gene>
<name>A0A1I3WYV9_9PROT</name>
<dbReference type="AlphaFoldDB" id="A0A1I3WYV9"/>
<proteinExistence type="predicted"/>
<dbReference type="Proteomes" id="UP000199533">
    <property type="component" value="Unassembled WGS sequence"/>
</dbReference>
<dbReference type="EMBL" id="FOSP01000001">
    <property type="protein sequence ID" value="SFK11651.1"/>
    <property type="molecule type" value="Genomic_DNA"/>
</dbReference>
<sequence>MTCIPGHRFNIPAMLQEVGDAGVPKAMAALFLNFLVSHMKNVLPINDPVSYGIAATT</sequence>
<evidence type="ECO:0000313" key="2">
    <source>
        <dbReference type="Proteomes" id="UP000199533"/>
    </source>
</evidence>
<accession>A0A1I3WYV9</accession>
<reference evidence="2" key="1">
    <citation type="submission" date="2016-10" db="EMBL/GenBank/DDBJ databases">
        <authorList>
            <person name="Varghese N."/>
            <person name="Submissions S."/>
        </authorList>
    </citation>
    <scope>NUCLEOTIDE SEQUENCE [LARGE SCALE GENOMIC DNA]</scope>
    <source>
        <strain evidence="2">Nm69</strain>
    </source>
</reference>
<organism evidence="1 2">
    <name type="scientific">Nitrosomonas aestuarii</name>
    <dbReference type="NCBI Taxonomy" id="52441"/>
    <lineage>
        <taxon>Bacteria</taxon>
        <taxon>Pseudomonadati</taxon>
        <taxon>Pseudomonadota</taxon>
        <taxon>Betaproteobacteria</taxon>
        <taxon>Nitrosomonadales</taxon>
        <taxon>Nitrosomonadaceae</taxon>
        <taxon>Nitrosomonas</taxon>
    </lineage>
</organism>
<evidence type="ECO:0000313" key="1">
    <source>
        <dbReference type="EMBL" id="SFK11651.1"/>
    </source>
</evidence>
<keyword evidence="2" id="KW-1185">Reference proteome</keyword>